<gene>
    <name evidence="1" type="ORF">ONB1V03_LOCUS9496</name>
</gene>
<evidence type="ECO:0000313" key="2">
    <source>
        <dbReference type="Proteomes" id="UP000728032"/>
    </source>
</evidence>
<evidence type="ECO:0000313" key="1">
    <source>
        <dbReference type="EMBL" id="CAD7652837.1"/>
    </source>
</evidence>
<dbReference type="EMBL" id="OC920811">
    <property type="protein sequence ID" value="CAD7652837.1"/>
    <property type="molecule type" value="Genomic_DNA"/>
</dbReference>
<name>A0A7R9M3E4_9ACAR</name>
<reference evidence="1" key="1">
    <citation type="submission" date="2020-11" db="EMBL/GenBank/DDBJ databases">
        <authorList>
            <person name="Tran Van P."/>
        </authorList>
    </citation>
    <scope>NUCLEOTIDE SEQUENCE</scope>
</reference>
<organism evidence="1">
    <name type="scientific">Oppiella nova</name>
    <dbReference type="NCBI Taxonomy" id="334625"/>
    <lineage>
        <taxon>Eukaryota</taxon>
        <taxon>Metazoa</taxon>
        <taxon>Ecdysozoa</taxon>
        <taxon>Arthropoda</taxon>
        <taxon>Chelicerata</taxon>
        <taxon>Arachnida</taxon>
        <taxon>Acari</taxon>
        <taxon>Acariformes</taxon>
        <taxon>Sarcoptiformes</taxon>
        <taxon>Oribatida</taxon>
        <taxon>Brachypylina</taxon>
        <taxon>Oppioidea</taxon>
        <taxon>Oppiidae</taxon>
        <taxon>Oppiella</taxon>
    </lineage>
</organism>
<sequence>SSSGVGAATAIKLAKAGAKVVITGRYALKLNAVSNECLKVSPNKLKPLEVMADITVDDDCKRLVQTTVEKFGKIDILVNYCAFKEVTYFTDKDFVHKFRHTFDLTLKSLVFITHLCVEHLEATKGVVVNISSGASFQTTPGYGPHCMAKSALDMFTRCMAAKLALKGIRVNSINHGALVDYQFTLPNGSRKRKRKLEADAVAEGYGRQYPVGRPGTGDDVGNAVLYLASKNSSFVTGINFIVDGGHLAAGIAPIVKLTI</sequence>
<feature type="non-terminal residue" evidence="1">
    <location>
        <position position="1"/>
    </location>
</feature>
<dbReference type="InterPro" id="IPR036291">
    <property type="entry name" value="NAD(P)-bd_dom_sf"/>
</dbReference>
<dbReference type="OrthoDB" id="1274115at2759"/>
<dbReference type="SUPFAM" id="SSF51735">
    <property type="entry name" value="NAD(P)-binding Rossmann-fold domains"/>
    <property type="match status" value="1"/>
</dbReference>
<dbReference type="PANTHER" id="PTHR43975:SF2">
    <property type="entry name" value="EG:BACR7A4.14 PROTEIN-RELATED"/>
    <property type="match status" value="1"/>
</dbReference>
<dbReference type="Gene3D" id="3.40.50.720">
    <property type="entry name" value="NAD(P)-binding Rossmann-like Domain"/>
    <property type="match status" value="1"/>
</dbReference>
<protein>
    <submittedName>
        <fullName evidence="1">Uncharacterized protein</fullName>
    </submittedName>
</protein>
<dbReference type="Pfam" id="PF13561">
    <property type="entry name" value="adh_short_C2"/>
    <property type="match status" value="1"/>
</dbReference>
<dbReference type="EMBL" id="CAJPVJ010005986">
    <property type="protein sequence ID" value="CAG2170024.1"/>
    <property type="molecule type" value="Genomic_DNA"/>
</dbReference>
<proteinExistence type="predicted"/>
<dbReference type="PRINTS" id="PR00080">
    <property type="entry name" value="SDRFAMILY"/>
</dbReference>
<dbReference type="InterPro" id="IPR002347">
    <property type="entry name" value="SDR_fam"/>
</dbReference>
<dbReference type="PANTHER" id="PTHR43975">
    <property type="entry name" value="ZGC:101858"/>
    <property type="match status" value="1"/>
</dbReference>
<dbReference type="PRINTS" id="PR00081">
    <property type="entry name" value="GDHRDH"/>
</dbReference>
<dbReference type="Proteomes" id="UP000728032">
    <property type="component" value="Unassembled WGS sequence"/>
</dbReference>
<keyword evidence="2" id="KW-1185">Reference proteome</keyword>
<dbReference type="AlphaFoldDB" id="A0A7R9M3E4"/>
<accession>A0A7R9M3E4</accession>